<dbReference type="AlphaFoldDB" id="A0A377LMF9"/>
<reference evidence="1 2" key="1">
    <citation type="submission" date="2018-06" db="EMBL/GenBank/DDBJ databases">
        <authorList>
            <consortium name="Pathogen Informatics"/>
            <person name="Doyle S."/>
        </authorList>
    </citation>
    <scope>NUCLEOTIDE SEQUENCE [LARGE SCALE GENOMIC DNA]</scope>
    <source>
        <strain evidence="1 2">NCTC10005</strain>
    </source>
</reference>
<dbReference type="EMBL" id="UGJB01000001">
    <property type="protein sequence ID" value="STQ07374.1"/>
    <property type="molecule type" value="Genomic_DNA"/>
</dbReference>
<protein>
    <submittedName>
        <fullName evidence="1">Uncharacterized protein</fullName>
    </submittedName>
</protein>
<gene>
    <name evidence="1" type="ORF">NCTC10005_00001</name>
</gene>
<sequence>MVSPLPISTSKSKLETSLLKNSITSLVSKTFSSSEERRKPIIFCFSSELTPSLDTAIRAHTATVPCINFLFLKRPTWRVSSSRPELMAPFTLSKKLIPVSFVAVLFRTGAPAKSPAKCPVHFVLAFEVLVNSLDFNCAVFVYESGNGAQCATVSPSVRRVSMGG</sequence>
<dbReference type="Proteomes" id="UP000255106">
    <property type="component" value="Unassembled WGS sequence"/>
</dbReference>
<accession>A0A377LMF9</accession>
<organism evidence="1 2">
    <name type="scientific">Enterobacter cloacae</name>
    <dbReference type="NCBI Taxonomy" id="550"/>
    <lineage>
        <taxon>Bacteria</taxon>
        <taxon>Pseudomonadati</taxon>
        <taxon>Pseudomonadota</taxon>
        <taxon>Gammaproteobacteria</taxon>
        <taxon>Enterobacterales</taxon>
        <taxon>Enterobacteriaceae</taxon>
        <taxon>Enterobacter</taxon>
        <taxon>Enterobacter cloacae complex</taxon>
    </lineage>
</organism>
<evidence type="ECO:0000313" key="2">
    <source>
        <dbReference type="Proteomes" id="UP000255106"/>
    </source>
</evidence>
<name>A0A377LMF9_ENTCL</name>
<evidence type="ECO:0000313" key="1">
    <source>
        <dbReference type="EMBL" id="STQ07374.1"/>
    </source>
</evidence>
<proteinExistence type="predicted"/>